<dbReference type="HOGENOM" id="CLU_062618_6_1_2"/>
<dbReference type="OrthoDB" id="14763at2157"/>
<dbReference type="GO" id="GO:0003677">
    <property type="term" value="F:DNA binding"/>
    <property type="evidence" value="ECO:0007669"/>
    <property type="project" value="UniProtKB-KW"/>
</dbReference>
<evidence type="ECO:0000259" key="5">
    <source>
        <dbReference type="PROSITE" id="PS51078"/>
    </source>
</evidence>
<evidence type="ECO:0000256" key="2">
    <source>
        <dbReference type="ARBA" id="ARBA00023125"/>
    </source>
</evidence>
<dbReference type="Pfam" id="PF01614">
    <property type="entry name" value="IclR_C"/>
    <property type="match status" value="1"/>
</dbReference>
<sequence length="257" mass="28796">MSTDSSNEPNRIQAVKNGFEIIEAVSDLGECGVKELADYMDLPKSTVHVYLKTLEETEYVINRDGTYRLGFRFLNVGGRIRHDNSYYQAGRNELDDLAQTTGEVATLGCGEGGYRVMLYWTEPPDAIFNNVPTGEYTRMHWTALGKAILAQKSTDELQEILNRRGLPRATERTITDRDALLDEIESVRKTGYAVENEERVRGVKSVAVPVVSDDQTTPAAISVAGPKHNFDQDRIEEELLPALQNTANVIELKTKHY</sequence>
<gene>
    <name evidence="6" type="ordered locus">HacjB3_02385</name>
</gene>
<evidence type="ECO:0000313" key="6">
    <source>
        <dbReference type="EMBL" id="ADJ13870.1"/>
    </source>
</evidence>
<dbReference type="KEGG" id="hje:HacjB3_02385"/>
<feature type="domain" description="IclR-ED" evidence="5">
    <location>
        <begin position="72"/>
        <end position="256"/>
    </location>
</feature>
<organism evidence="6 7">
    <name type="scientific">Halalkalicoccus jeotgali (strain DSM 18796 / CECT 7217 / JCM 14584 / KCTC 4019 / B3)</name>
    <dbReference type="NCBI Taxonomy" id="795797"/>
    <lineage>
        <taxon>Archaea</taxon>
        <taxon>Methanobacteriati</taxon>
        <taxon>Methanobacteriota</taxon>
        <taxon>Stenosarchaea group</taxon>
        <taxon>Halobacteria</taxon>
        <taxon>Halobacteriales</taxon>
        <taxon>Halococcaceae</taxon>
        <taxon>Halalkalicoccus</taxon>
    </lineage>
</organism>
<dbReference type="PANTHER" id="PTHR30136">
    <property type="entry name" value="HELIX-TURN-HELIX TRANSCRIPTIONAL REGULATOR, ICLR FAMILY"/>
    <property type="match status" value="1"/>
</dbReference>
<evidence type="ECO:0000259" key="4">
    <source>
        <dbReference type="PROSITE" id="PS51077"/>
    </source>
</evidence>
<dbReference type="InterPro" id="IPR005471">
    <property type="entry name" value="Tscrpt_reg_IclR_N"/>
</dbReference>
<dbReference type="GeneID" id="9418277"/>
<keyword evidence="1" id="KW-0805">Transcription regulation</keyword>
<dbReference type="InterPro" id="IPR029016">
    <property type="entry name" value="GAF-like_dom_sf"/>
</dbReference>
<dbReference type="Gene3D" id="1.10.10.10">
    <property type="entry name" value="Winged helix-like DNA-binding domain superfamily/Winged helix DNA-binding domain"/>
    <property type="match status" value="1"/>
</dbReference>
<dbReference type="eggNOG" id="arCOG02798">
    <property type="taxonomic scope" value="Archaea"/>
</dbReference>
<dbReference type="GO" id="GO:0045892">
    <property type="term" value="P:negative regulation of DNA-templated transcription"/>
    <property type="evidence" value="ECO:0007669"/>
    <property type="project" value="TreeGrafter"/>
</dbReference>
<dbReference type="InterPro" id="IPR036390">
    <property type="entry name" value="WH_DNA-bd_sf"/>
</dbReference>
<dbReference type="GO" id="GO:0003700">
    <property type="term" value="F:DNA-binding transcription factor activity"/>
    <property type="evidence" value="ECO:0007669"/>
    <property type="project" value="TreeGrafter"/>
</dbReference>
<dbReference type="SMART" id="SM00346">
    <property type="entry name" value="HTH_ICLR"/>
    <property type="match status" value="1"/>
</dbReference>
<accession>D8J6J3</accession>
<dbReference type="STRING" id="795797.HacjB3_02385"/>
<dbReference type="EMBL" id="CP002062">
    <property type="protein sequence ID" value="ADJ13870.1"/>
    <property type="molecule type" value="Genomic_DNA"/>
</dbReference>
<proteinExistence type="predicted"/>
<dbReference type="PROSITE" id="PS51078">
    <property type="entry name" value="ICLR_ED"/>
    <property type="match status" value="1"/>
</dbReference>
<dbReference type="SUPFAM" id="SSF46785">
    <property type="entry name" value="Winged helix' DNA-binding domain"/>
    <property type="match status" value="1"/>
</dbReference>
<evidence type="ECO:0000256" key="1">
    <source>
        <dbReference type="ARBA" id="ARBA00023015"/>
    </source>
</evidence>
<dbReference type="InterPro" id="IPR014757">
    <property type="entry name" value="Tscrpt_reg_IclR_C"/>
</dbReference>
<dbReference type="InterPro" id="IPR036388">
    <property type="entry name" value="WH-like_DNA-bd_sf"/>
</dbReference>
<reference evidence="6 7" key="1">
    <citation type="journal article" date="2010" name="J. Bacteriol.">
        <title>Complete genome sequence of Halalkalicoccus jeotgali B3(T), an extremely halophilic archaeon.</title>
        <authorList>
            <person name="Roh S.W."/>
            <person name="Nam Y.D."/>
            <person name="Nam S.H."/>
            <person name="Choi S.H."/>
            <person name="Park H.S."/>
            <person name="Bae J.W."/>
        </authorList>
    </citation>
    <scope>NUCLEOTIDE SEQUENCE [LARGE SCALE GENOMIC DNA]</scope>
    <source>
        <strain evidence="7">DSM 18796 / CECT 7217 / JCM 14584 / KCTC 4019 / B3</strain>
    </source>
</reference>
<dbReference type="RefSeq" id="WP_013199342.1">
    <property type="nucleotide sequence ID" value="NC_014297.1"/>
</dbReference>
<dbReference type="PANTHER" id="PTHR30136:SF35">
    <property type="entry name" value="HTH-TYPE TRANSCRIPTIONAL REGULATOR RV1719"/>
    <property type="match status" value="1"/>
</dbReference>
<dbReference type="Gene3D" id="3.30.450.40">
    <property type="match status" value="1"/>
</dbReference>
<dbReference type="PROSITE" id="PS51077">
    <property type="entry name" value="HTH_ICLR"/>
    <property type="match status" value="1"/>
</dbReference>
<dbReference type="AlphaFoldDB" id="D8J6J3"/>
<dbReference type="InterPro" id="IPR050707">
    <property type="entry name" value="HTH_MetabolicPath_Reg"/>
</dbReference>
<name>D8J6J3_HALJB</name>
<dbReference type="Proteomes" id="UP000000390">
    <property type="component" value="Chromosome"/>
</dbReference>
<protein>
    <submittedName>
        <fullName evidence="6">Transcriptional regulator, IclR family protein</fullName>
    </submittedName>
</protein>
<keyword evidence="2" id="KW-0238">DNA-binding</keyword>
<dbReference type="PATRIC" id="fig|795797.18.peg.484"/>
<feature type="domain" description="HTH iclR-type" evidence="4">
    <location>
        <begin position="12"/>
        <end position="71"/>
    </location>
</feature>
<evidence type="ECO:0000256" key="3">
    <source>
        <dbReference type="ARBA" id="ARBA00023163"/>
    </source>
</evidence>
<dbReference type="SUPFAM" id="SSF55781">
    <property type="entry name" value="GAF domain-like"/>
    <property type="match status" value="1"/>
</dbReference>
<dbReference type="Pfam" id="PF09339">
    <property type="entry name" value="HTH_IclR"/>
    <property type="match status" value="1"/>
</dbReference>
<keyword evidence="3" id="KW-0804">Transcription</keyword>
<evidence type="ECO:0000313" key="7">
    <source>
        <dbReference type="Proteomes" id="UP000000390"/>
    </source>
</evidence>